<protein>
    <recommendedName>
        <fullName evidence="2">LYR motif-containing protein 9</fullName>
    </recommendedName>
</protein>
<dbReference type="RefSeq" id="XP_005644060.1">
    <property type="nucleotide sequence ID" value="XM_005644003.1"/>
</dbReference>
<feature type="domain" description="Complex 1 LYR protein" evidence="3">
    <location>
        <begin position="4"/>
        <end position="60"/>
    </location>
</feature>
<evidence type="ECO:0000313" key="4">
    <source>
        <dbReference type="EMBL" id="EIE19516.1"/>
    </source>
</evidence>
<dbReference type="CDD" id="cd20269">
    <property type="entry name" value="Complex1_LYR_LYRM9"/>
    <property type="match status" value="1"/>
</dbReference>
<evidence type="ECO:0000256" key="1">
    <source>
        <dbReference type="ARBA" id="ARBA00025757"/>
    </source>
</evidence>
<dbReference type="eggNOG" id="ENOG502S9QI">
    <property type="taxonomic scope" value="Eukaryota"/>
</dbReference>
<dbReference type="GeneID" id="17037413"/>
<dbReference type="Proteomes" id="UP000007264">
    <property type="component" value="Unassembled WGS sequence"/>
</dbReference>
<dbReference type="AlphaFoldDB" id="I0YM97"/>
<organism evidence="4 5">
    <name type="scientific">Coccomyxa subellipsoidea (strain C-169)</name>
    <name type="common">Green microalga</name>
    <dbReference type="NCBI Taxonomy" id="574566"/>
    <lineage>
        <taxon>Eukaryota</taxon>
        <taxon>Viridiplantae</taxon>
        <taxon>Chlorophyta</taxon>
        <taxon>core chlorophytes</taxon>
        <taxon>Trebouxiophyceae</taxon>
        <taxon>Trebouxiophyceae incertae sedis</taxon>
        <taxon>Coccomyxaceae</taxon>
        <taxon>Coccomyxa</taxon>
        <taxon>Coccomyxa subellipsoidea</taxon>
    </lineage>
</organism>
<comment type="caution">
    <text evidence="4">The sequence shown here is derived from an EMBL/GenBank/DDBJ whole genome shotgun (WGS) entry which is preliminary data.</text>
</comment>
<proteinExistence type="inferred from homology"/>
<dbReference type="KEGG" id="csl:COCSUDRAFT_83567"/>
<dbReference type="EMBL" id="AGSI01000019">
    <property type="protein sequence ID" value="EIE19516.1"/>
    <property type="molecule type" value="Genomic_DNA"/>
</dbReference>
<evidence type="ECO:0000256" key="2">
    <source>
        <dbReference type="ARBA" id="ARBA00026234"/>
    </source>
</evidence>
<accession>I0YM97</accession>
<dbReference type="InterPro" id="IPR045291">
    <property type="entry name" value="Complex1_LYR_LYRM9"/>
</dbReference>
<dbReference type="InterPro" id="IPR008011">
    <property type="entry name" value="Complex1_LYR_dom"/>
</dbReference>
<dbReference type="OrthoDB" id="190541at2759"/>
<sequence length="78" mass="8994">MGSQQALALYRELLRNIRKLPRNSRQYYRQNVKGGFQNHNDEIDPERLQQLLEGARKDADFILNKYVGSNQGGSTTGR</sequence>
<gene>
    <name evidence="4" type="ORF">COCSUDRAFT_83567</name>
</gene>
<dbReference type="PANTHER" id="PTHR47061">
    <property type="entry name" value="LYR MOTIF-CONTAINING PROTEIN 9"/>
    <property type="match status" value="1"/>
</dbReference>
<evidence type="ECO:0000313" key="5">
    <source>
        <dbReference type="Proteomes" id="UP000007264"/>
    </source>
</evidence>
<dbReference type="PANTHER" id="PTHR47061:SF1">
    <property type="entry name" value="LYR MOTIF-CONTAINING PROTEIN 9"/>
    <property type="match status" value="1"/>
</dbReference>
<keyword evidence="5" id="KW-1185">Reference proteome</keyword>
<reference evidence="4 5" key="1">
    <citation type="journal article" date="2012" name="Genome Biol.">
        <title>The genome of the polar eukaryotic microalga coccomyxa subellipsoidea reveals traits of cold adaptation.</title>
        <authorList>
            <person name="Blanc G."/>
            <person name="Agarkova I."/>
            <person name="Grimwood J."/>
            <person name="Kuo A."/>
            <person name="Brueggeman A."/>
            <person name="Dunigan D."/>
            <person name="Gurnon J."/>
            <person name="Ladunga I."/>
            <person name="Lindquist E."/>
            <person name="Lucas S."/>
            <person name="Pangilinan J."/>
            <person name="Proschold T."/>
            <person name="Salamov A."/>
            <person name="Schmutz J."/>
            <person name="Weeks D."/>
            <person name="Yamada T."/>
            <person name="Claverie J.M."/>
            <person name="Grigoriev I."/>
            <person name="Van Etten J."/>
            <person name="Lomsadze A."/>
            <person name="Borodovsky M."/>
        </authorList>
    </citation>
    <scope>NUCLEOTIDE SEQUENCE [LARGE SCALE GENOMIC DNA]</scope>
    <source>
        <strain evidence="4 5">C-169</strain>
    </source>
</reference>
<dbReference type="STRING" id="574566.I0YM97"/>
<evidence type="ECO:0000259" key="3">
    <source>
        <dbReference type="Pfam" id="PF05347"/>
    </source>
</evidence>
<name>I0YM97_COCSC</name>
<comment type="similarity">
    <text evidence="1">Belongs to the complex I LYR family. LYRM9 subfamily.</text>
</comment>
<dbReference type="InterPro" id="IPR052151">
    <property type="entry name" value="Complex_I_LYR"/>
</dbReference>
<dbReference type="Pfam" id="PF05347">
    <property type="entry name" value="Complex1_LYR"/>
    <property type="match status" value="1"/>
</dbReference>